<feature type="signal peptide" evidence="2">
    <location>
        <begin position="1"/>
        <end position="21"/>
    </location>
</feature>
<dbReference type="RefSeq" id="WP_076996683.1">
    <property type="nucleotide sequence ID" value="NZ_MSPR01000020.1"/>
</dbReference>
<dbReference type="Proteomes" id="UP000188946">
    <property type="component" value="Unassembled WGS sequence"/>
</dbReference>
<evidence type="ECO:0000313" key="5">
    <source>
        <dbReference type="Proteomes" id="UP000188600"/>
    </source>
</evidence>
<reference evidence="5 6" key="1">
    <citation type="submission" date="2016-12" db="EMBL/GenBank/DDBJ databases">
        <authorList>
            <person name="Gulvik C.A."/>
        </authorList>
    </citation>
    <scope>NUCLEOTIDE SEQUENCE [LARGE SCALE GENOMIC DNA]</scope>
    <source>
        <strain evidence="4 6">12-5202</strain>
        <strain evidence="3 5">12-5291</strain>
    </source>
</reference>
<evidence type="ECO:0000313" key="3">
    <source>
        <dbReference type="EMBL" id="ONK26467.1"/>
    </source>
</evidence>
<organism evidence="3 5">
    <name type="scientific">Streptococcus azizii</name>
    <dbReference type="NCBI Taxonomy" id="1579424"/>
    <lineage>
        <taxon>Bacteria</taxon>
        <taxon>Bacillati</taxon>
        <taxon>Bacillota</taxon>
        <taxon>Bacilli</taxon>
        <taxon>Lactobacillales</taxon>
        <taxon>Streptococcaceae</taxon>
        <taxon>Streptococcus</taxon>
    </lineage>
</organism>
<keyword evidence="2" id="KW-0732">Signal</keyword>
<evidence type="ECO:0000256" key="2">
    <source>
        <dbReference type="SAM" id="SignalP"/>
    </source>
</evidence>
<evidence type="ECO:0000256" key="1">
    <source>
        <dbReference type="SAM" id="MobiDB-lite"/>
    </source>
</evidence>
<name>A0AB36JN49_9STRE</name>
<evidence type="ECO:0000313" key="4">
    <source>
        <dbReference type="EMBL" id="ONK26730.1"/>
    </source>
</evidence>
<proteinExistence type="predicted"/>
<accession>A0AB36JN49</accession>
<dbReference type="Proteomes" id="UP000188600">
    <property type="component" value="Unassembled WGS sequence"/>
</dbReference>
<sequence>MMKKHLLFTTSLLAVLALATACSKQSSESSPSSSTSSQVSTTSSSIQQQASSSTVETSSSETSADSATTNVLQNENTGVTLESGQATINYANTILGDKGWTVLEDNYNRTDGIPYNLLQGTDGSLYRVYQNGVIVDMDDIIVHQP</sequence>
<dbReference type="PROSITE" id="PS51257">
    <property type="entry name" value="PROKAR_LIPOPROTEIN"/>
    <property type="match status" value="1"/>
</dbReference>
<feature type="compositionally biased region" description="Low complexity" evidence="1">
    <location>
        <begin position="25"/>
        <end position="69"/>
    </location>
</feature>
<protein>
    <recommendedName>
        <fullName evidence="7">Lipoprotein</fullName>
    </recommendedName>
</protein>
<dbReference type="AlphaFoldDB" id="A0AB36JN49"/>
<evidence type="ECO:0008006" key="7">
    <source>
        <dbReference type="Google" id="ProtNLM"/>
    </source>
</evidence>
<feature type="chain" id="PRO_5044279557" description="Lipoprotein" evidence="2">
    <location>
        <begin position="22"/>
        <end position="145"/>
    </location>
</feature>
<dbReference type="EMBL" id="MSPR01000020">
    <property type="protein sequence ID" value="ONK26730.1"/>
    <property type="molecule type" value="Genomic_DNA"/>
</dbReference>
<keyword evidence="6" id="KW-1185">Reference proteome</keyword>
<comment type="caution">
    <text evidence="3">The sequence shown here is derived from an EMBL/GenBank/DDBJ whole genome shotgun (WGS) entry which is preliminary data.</text>
</comment>
<dbReference type="EMBL" id="MSPT01000015">
    <property type="protein sequence ID" value="ONK26467.1"/>
    <property type="molecule type" value="Genomic_DNA"/>
</dbReference>
<feature type="region of interest" description="Disordered" evidence="1">
    <location>
        <begin position="25"/>
        <end position="78"/>
    </location>
</feature>
<evidence type="ECO:0000313" key="6">
    <source>
        <dbReference type="Proteomes" id="UP000188946"/>
    </source>
</evidence>
<gene>
    <name evidence="4" type="ORF">BVE84_08975</name>
    <name evidence="3" type="ORF">BVE86_07295</name>
</gene>